<name>A0ABP3ESQ3_9ACTN</name>
<accession>A0ABP3ESQ3</accession>
<evidence type="ECO:0000256" key="5">
    <source>
        <dbReference type="ARBA" id="ARBA00023136"/>
    </source>
</evidence>
<proteinExistence type="predicted"/>
<dbReference type="EMBL" id="BAAAGX010000035">
    <property type="protein sequence ID" value="GAA0277085.1"/>
    <property type="molecule type" value="Genomic_DNA"/>
</dbReference>
<feature type="transmembrane region" description="Helical" evidence="6">
    <location>
        <begin position="87"/>
        <end position="109"/>
    </location>
</feature>
<dbReference type="Proteomes" id="UP001500967">
    <property type="component" value="Unassembled WGS sequence"/>
</dbReference>
<dbReference type="InterPro" id="IPR001851">
    <property type="entry name" value="ABC_transp_permease"/>
</dbReference>
<keyword evidence="8" id="KW-1185">Reference proteome</keyword>
<protein>
    <submittedName>
        <fullName evidence="7">ABC transporter permease</fullName>
    </submittedName>
</protein>
<evidence type="ECO:0000256" key="3">
    <source>
        <dbReference type="ARBA" id="ARBA00022692"/>
    </source>
</evidence>
<keyword evidence="3 6" id="KW-0812">Transmembrane</keyword>
<feature type="transmembrane region" description="Helical" evidence="6">
    <location>
        <begin position="58"/>
        <end position="80"/>
    </location>
</feature>
<feature type="transmembrane region" description="Helical" evidence="6">
    <location>
        <begin position="264"/>
        <end position="282"/>
    </location>
</feature>
<dbReference type="PANTHER" id="PTHR43370:SF2">
    <property type="entry name" value="ABC TRANSPORTER PERMEASE PROTEIN"/>
    <property type="match status" value="1"/>
</dbReference>
<feature type="transmembrane region" description="Helical" evidence="6">
    <location>
        <begin position="221"/>
        <end position="244"/>
    </location>
</feature>
<evidence type="ECO:0000256" key="1">
    <source>
        <dbReference type="ARBA" id="ARBA00004651"/>
    </source>
</evidence>
<comment type="subcellular location">
    <subcellularLocation>
        <location evidence="1">Cell membrane</location>
        <topology evidence="1">Multi-pass membrane protein</topology>
    </subcellularLocation>
</comment>
<evidence type="ECO:0000256" key="6">
    <source>
        <dbReference type="SAM" id="Phobius"/>
    </source>
</evidence>
<reference evidence="8" key="1">
    <citation type="journal article" date="2019" name="Int. J. Syst. Evol. Microbiol.">
        <title>The Global Catalogue of Microorganisms (GCM) 10K type strain sequencing project: providing services to taxonomists for standard genome sequencing and annotation.</title>
        <authorList>
            <consortium name="The Broad Institute Genomics Platform"/>
            <consortium name="The Broad Institute Genome Sequencing Center for Infectious Disease"/>
            <person name="Wu L."/>
            <person name="Ma J."/>
        </authorList>
    </citation>
    <scope>NUCLEOTIDE SEQUENCE [LARGE SCALE GENOMIC DNA]</scope>
    <source>
        <strain evidence="8">JCM 10425</strain>
    </source>
</reference>
<dbReference type="RefSeq" id="WP_344653807.1">
    <property type="nucleotide sequence ID" value="NZ_BAAAGX010000035.1"/>
</dbReference>
<evidence type="ECO:0000256" key="4">
    <source>
        <dbReference type="ARBA" id="ARBA00022989"/>
    </source>
</evidence>
<keyword evidence="4 6" id="KW-1133">Transmembrane helix</keyword>
<comment type="caution">
    <text evidence="7">The sequence shown here is derived from an EMBL/GenBank/DDBJ whole genome shotgun (WGS) entry which is preliminary data.</text>
</comment>
<evidence type="ECO:0000313" key="7">
    <source>
        <dbReference type="EMBL" id="GAA0277085.1"/>
    </source>
</evidence>
<dbReference type="CDD" id="cd06580">
    <property type="entry name" value="TM_PBP1_transp_TpRbsC_like"/>
    <property type="match status" value="1"/>
</dbReference>
<evidence type="ECO:0000313" key="8">
    <source>
        <dbReference type="Proteomes" id="UP001500967"/>
    </source>
</evidence>
<dbReference type="Pfam" id="PF02653">
    <property type="entry name" value="BPD_transp_2"/>
    <property type="match status" value="1"/>
</dbReference>
<keyword evidence="2" id="KW-1003">Cell membrane</keyword>
<keyword evidence="5 6" id="KW-0472">Membrane</keyword>
<feature type="transmembrane region" description="Helical" evidence="6">
    <location>
        <begin position="129"/>
        <end position="155"/>
    </location>
</feature>
<gene>
    <name evidence="7" type="ORF">GCM10009539_76090</name>
</gene>
<evidence type="ECO:0000256" key="2">
    <source>
        <dbReference type="ARBA" id="ARBA00022475"/>
    </source>
</evidence>
<dbReference type="PANTHER" id="PTHR43370">
    <property type="entry name" value="SUGAR ABC TRANSPORTER INTEGRAL MEMBRANE PROTEIN-RELATED"/>
    <property type="match status" value="1"/>
</dbReference>
<organism evidence="7 8">
    <name type="scientific">Cryptosporangium japonicum</name>
    <dbReference type="NCBI Taxonomy" id="80872"/>
    <lineage>
        <taxon>Bacteria</taxon>
        <taxon>Bacillati</taxon>
        <taxon>Actinomycetota</taxon>
        <taxon>Actinomycetes</taxon>
        <taxon>Cryptosporangiales</taxon>
        <taxon>Cryptosporangiaceae</taxon>
        <taxon>Cryptosporangium</taxon>
    </lineage>
</organism>
<sequence length="303" mass="31312">MILDVLTGGVRGGTAILYAALGETLAERAGVINLGTEGSMLTGALAAYAVTAETGSPWAGVVAGAAAGGLLALVHAVLVLSRGANQLATGLVVLFLGLGLTSMFGVAYVGASITPFRPVAIPLLSDVPWLGPIFFTQDPLVYASYLAAPAMWWLLHRSRWGLTVRGAGERPEVLAAYGKNPLVVRYLAVVGGGLLAGVGGAHLSTAYANAWFENMTAGRGFIAVALVIFAAWHPLRAVGGAYLFGAALALSPALQARGYGFNQFALDALPYLVTILALVLLARRQVNSAPEGLSRVFELTPAR</sequence>